<dbReference type="AlphaFoldDB" id="A0A2Z6S6U6"/>
<accession>A0A2Z6S6U6</accession>
<sequence length="195" mass="22613">MVKTNFSGLNPVVVRAITNLHYRYSNETKNVVLPYSYYMKMGNSDPTFYIYCTACDSLVFICENTKKCADKHLNECIAKIELSRIIHIRSILLEQKIKKGLSSDEIEKLYNVYCKYRKSYEGAYLELPEFIERMAYHILNSAKAIQQAWWSYTVYHGPQYPGYLANFGGFGLYPGVLYTGGYYTWGVHAMYNTQV</sequence>
<evidence type="ECO:0000313" key="2">
    <source>
        <dbReference type="Proteomes" id="UP000247702"/>
    </source>
</evidence>
<dbReference type="EMBL" id="BEXD01003946">
    <property type="protein sequence ID" value="GBC04422.1"/>
    <property type="molecule type" value="Genomic_DNA"/>
</dbReference>
<evidence type="ECO:0000313" key="1">
    <source>
        <dbReference type="EMBL" id="GBC04422.1"/>
    </source>
</evidence>
<dbReference type="Proteomes" id="UP000247702">
    <property type="component" value="Unassembled WGS sequence"/>
</dbReference>
<gene>
    <name evidence="1" type="ORF">RclHR1_05680007</name>
</gene>
<organism evidence="1 2">
    <name type="scientific">Rhizophagus clarus</name>
    <dbReference type="NCBI Taxonomy" id="94130"/>
    <lineage>
        <taxon>Eukaryota</taxon>
        <taxon>Fungi</taxon>
        <taxon>Fungi incertae sedis</taxon>
        <taxon>Mucoromycota</taxon>
        <taxon>Glomeromycotina</taxon>
        <taxon>Glomeromycetes</taxon>
        <taxon>Glomerales</taxon>
        <taxon>Glomeraceae</taxon>
        <taxon>Rhizophagus</taxon>
    </lineage>
</organism>
<keyword evidence="2" id="KW-1185">Reference proteome</keyword>
<proteinExistence type="predicted"/>
<name>A0A2Z6S6U6_9GLOM</name>
<comment type="caution">
    <text evidence="1">The sequence shown here is derived from an EMBL/GenBank/DDBJ whole genome shotgun (WGS) entry which is preliminary data.</text>
</comment>
<reference evidence="1 2" key="1">
    <citation type="submission" date="2017-11" db="EMBL/GenBank/DDBJ databases">
        <title>The genome of Rhizophagus clarus HR1 reveals common genetic basis of auxotrophy among arbuscular mycorrhizal fungi.</title>
        <authorList>
            <person name="Kobayashi Y."/>
        </authorList>
    </citation>
    <scope>NUCLEOTIDE SEQUENCE [LARGE SCALE GENOMIC DNA]</scope>
    <source>
        <strain evidence="1 2">HR1</strain>
    </source>
</reference>
<protein>
    <submittedName>
        <fullName evidence="1">Uncharacterized protein</fullName>
    </submittedName>
</protein>